<dbReference type="EMBL" id="BAABEP010000002">
    <property type="protein sequence ID" value="GAA3711364.1"/>
    <property type="molecule type" value="Genomic_DNA"/>
</dbReference>
<sequence>MHTTRMTLFRQLVQERHWTTVQTFNAHFTNAAKELADRTGERHLTGVSVARRTFDRWMAGELRGMPQRHTRAILEHLFQQPVALLFATAEGVELKEQKAAAEVEPAGAPRSQAAVARSEGTFDDPLAVITQTELLTQSSTGTAVLDHFRGEIQEIVDRYETQGPQALAGQTRSLHGQLSTRLHGQHLPTVQTELFRLTGQAAGLLAYMAVNAGAKPAVAEAYCAQAETLAEHVGDTQLQMWAAGTRSLSLYYQQRYAEADAAAAAGVDLAPNNDQAIRLLVNGRARALARLGNRRGAERAIGRALDLSEQQPSLPTGITSCISFAPYSLARTLANEITARLSLGDTGEVFSCAEQIDGLIEESDSEWSRALVRLDVAAALLEHRQPEVEHAMALGRSALHAGTTAPITSVWQRANELYEKAGRWHTEPDVGDYAEELRTWRSRPQAKSIVSGSA</sequence>
<gene>
    <name evidence="1" type="ORF">GCM10023082_06470</name>
</gene>
<organism evidence="1 2">
    <name type="scientific">Streptomyces tremellae</name>
    <dbReference type="NCBI Taxonomy" id="1124239"/>
    <lineage>
        <taxon>Bacteria</taxon>
        <taxon>Bacillati</taxon>
        <taxon>Actinomycetota</taxon>
        <taxon>Actinomycetes</taxon>
        <taxon>Kitasatosporales</taxon>
        <taxon>Streptomycetaceae</taxon>
        <taxon>Streptomyces</taxon>
    </lineage>
</organism>
<keyword evidence="2" id="KW-1185">Reference proteome</keyword>
<evidence type="ECO:0008006" key="3">
    <source>
        <dbReference type="Google" id="ProtNLM"/>
    </source>
</evidence>
<reference evidence="2" key="1">
    <citation type="journal article" date="2019" name="Int. J. Syst. Evol. Microbiol.">
        <title>The Global Catalogue of Microorganisms (GCM) 10K type strain sequencing project: providing services to taxonomists for standard genome sequencing and annotation.</title>
        <authorList>
            <consortium name="The Broad Institute Genomics Platform"/>
            <consortium name="The Broad Institute Genome Sequencing Center for Infectious Disease"/>
            <person name="Wu L."/>
            <person name="Ma J."/>
        </authorList>
    </citation>
    <scope>NUCLEOTIDE SEQUENCE [LARGE SCALE GENOMIC DNA]</scope>
    <source>
        <strain evidence="2">JCM 30846</strain>
    </source>
</reference>
<protein>
    <recommendedName>
        <fullName evidence="3">Tetratricopeptide repeat protein</fullName>
    </recommendedName>
</protein>
<evidence type="ECO:0000313" key="2">
    <source>
        <dbReference type="Proteomes" id="UP001499884"/>
    </source>
</evidence>
<accession>A0ABP7DZQ0</accession>
<proteinExistence type="predicted"/>
<comment type="caution">
    <text evidence="1">The sequence shown here is derived from an EMBL/GenBank/DDBJ whole genome shotgun (WGS) entry which is preliminary data.</text>
</comment>
<name>A0ABP7DZQ0_9ACTN</name>
<dbReference type="Proteomes" id="UP001499884">
    <property type="component" value="Unassembled WGS sequence"/>
</dbReference>
<dbReference type="SUPFAM" id="SSF48452">
    <property type="entry name" value="TPR-like"/>
    <property type="match status" value="1"/>
</dbReference>
<evidence type="ECO:0000313" key="1">
    <source>
        <dbReference type="EMBL" id="GAA3711364.1"/>
    </source>
</evidence>
<dbReference type="Gene3D" id="1.25.40.10">
    <property type="entry name" value="Tetratricopeptide repeat domain"/>
    <property type="match status" value="1"/>
</dbReference>
<dbReference type="InterPro" id="IPR011990">
    <property type="entry name" value="TPR-like_helical_dom_sf"/>
</dbReference>